<sequence>MCSTQIFNPLEIEYIVRDRITQQRLQLVICTALVYDTMINFDREIRFFWTRSCFRHAHISYFINRYNGILGALSRLALNSLTETTNSRWTTDIANYSTIIIIDYILAIRVLALWNNNKVVSHILRIIMLCEILGKLIFIIKMNLIEDIRSFPLTTDTAVCGSESNNLAAYTAKLGLVDWLTPITIGSINLILSLYRVVTYWRSTESGGISLVKVIVTDQIIYYFAMLACSAVHIVDYQFKLPGNLIGYTAIDVLGNPGLLCLLGSRIFLNLKEAVEIRVDGGVHSRGGSIEDPIFAEPAEQDSDLPIDSVTIAYPGHKKYGRFIEVTISENE</sequence>
<accession>A0A286UTN5</accession>
<dbReference type="Proteomes" id="UP000217199">
    <property type="component" value="Unassembled WGS sequence"/>
</dbReference>
<dbReference type="InterPro" id="IPR045340">
    <property type="entry name" value="DUF6533"/>
</dbReference>
<evidence type="ECO:0000259" key="1">
    <source>
        <dbReference type="Pfam" id="PF20151"/>
    </source>
</evidence>
<dbReference type="Pfam" id="PF20151">
    <property type="entry name" value="DUF6533"/>
    <property type="match status" value="1"/>
</dbReference>
<dbReference type="EMBL" id="NBII01000001">
    <property type="protein sequence ID" value="PAV22963.1"/>
    <property type="molecule type" value="Genomic_DNA"/>
</dbReference>
<keyword evidence="3" id="KW-1185">Reference proteome</keyword>
<proteinExistence type="predicted"/>
<feature type="domain" description="DUF6533" evidence="1">
    <location>
        <begin position="26"/>
        <end position="70"/>
    </location>
</feature>
<evidence type="ECO:0000313" key="2">
    <source>
        <dbReference type="EMBL" id="PAV22963.1"/>
    </source>
</evidence>
<gene>
    <name evidence="2" type="ORF">PNOK_0003000</name>
</gene>
<organism evidence="2 3">
    <name type="scientific">Pyrrhoderma noxium</name>
    <dbReference type="NCBI Taxonomy" id="2282107"/>
    <lineage>
        <taxon>Eukaryota</taxon>
        <taxon>Fungi</taxon>
        <taxon>Dikarya</taxon>
        <taxon>Basidiomycota</taxon>
        <taxon>Agaricomycotina</taxon>
        <taxon>Agaricomycetes</taxon>
        <taxon>Hymenochaetales</taxon>
        <taxon>Hymenochaetaceae</taxon>
        <taxon>Pyrrhoderma</taxon>
    </lineage>
</organism>
<comment type="caution">
    <text evidence="2">The sequence shown here is derived from an EMBL/GenBank/DDBJ whole genome shotgun (WGS) entry which is preliminary data.</text>
</comment>
<name>A0A286UTN5_9AGAM</name>
<dbReference type="AlphaFoldDB" id="A0A286UTN5"/>
<dbReference type="InParanoid" id="A0A286UTN5"/>
<evidence type="ECO:0000313" key="3">
    <source>
        <dbReference type="Proteomes" id="UP000217199"/>
    </source>
</evidence>
<reference evidence="2 3" key="1">
    <citation type="journal article" date="2017" name="Mol. Ecol.">
        <title>Comparative and population genomic landscape of Phellinus noxius: A hypervariable fungus causing root rot in trees.</title>
        <authorList>
            <person name="Chung C.L."/>
            <person name="Lee T.J."/>
            <person name="Akiba M."/>
            <person name="Lee H.H."/>
            <person name="Kuo T.H."/>
            <person name="Liu D."/>
            <person name="Ke H.M."/>
            <person name="Yokoi T."/>
            <person name="Roa M.B."/>
            <person name="Lu M.J."/>
            <person name="Chang Y.Y."/>
            <person name="Ann P.J."/>
            <person name="Tsai J.N."/>
            <person name="Chen C.Y."/>
            <person name="Tzean S.S."/>
            <person name="Ota Y."/>
            <person name="Hattori T."/>
            <person name="Sahashi N."/>
            <person name="Liou R.F."/>
            <person name="Kikuchi T."/>
            <person name="Tsai I.J."/>
        </authorList>
    </citation>
    <scope>NUCLEOTIDE SEQUENCE [LARGE SCALE GENOMIC DNA]</scope>
    <source>
        <strain evidence="2 3">FFPRI411160</strain>
    </source>
</reference>
<protein>
    <recommendedName>
        <fullName evidence="1">DUF6533 domain-containing protein</fullName>
    </recommendedName>
</protein>
<dbReference type="OrthoDB" id="3037019at2759"/>